<dbReference type="EMBL" id="KZ452000">
    <property type="protein sequence ID" value="PKA53116.1"/>
    <property type="molecule type" value="Genomic_DNA"/>
</dbReference>
<gene>
    <name evidence="2" type="ORF">AXF42_Ash019024</name>
</gene>
<name>A0A2I0AC76_9ASPA</name>
<organism evidence="2 3">
    <name type="scientific">Apostasia shenzhenica</name>
    <dbReference type="NCBI Taxonomy" id="1088818"/>
    <lineage>
        <taxon>Eukaryota</taxon>
        <taxon>Viridiplantae</taxon>
        <taxon>Streptophyta</taxon>
        <taxon>Embryophyta</taxon>
        <taxon>Tracheophyta</taxon>
        <taxon>Spermatophyta</taxon>
        <taxon>Magnoliopsida</taxon>
        <taxon>Liliopsida</taxon>
        <taxon>Asparagales</taxon>
        <taxon>Orchidaceae</taxon>
        <taxon>Apostasioideae</taxon>
        <taxon>Apostasia</taxon>
    </lineage>
</organism>
<dbReference type="AlphaFoldDB" id="A0A2I0AC76"/>
<evidence type="ECO:0000256" key="1">
    <source>
        <dbReference type="SAM" id="MobiDB-lite"/>
    </source>
</evidence>
<proteinExistence type="predicted"/>
<sequence length="130" mass="14353">MASLVVAAQGLVCCSLRSSIQASSSSSLKERPAQGYDLGRRDVVLTIFKFRCFRPPVSTPSNKNPFTHTPDFECNLQIPPPIRCRFRLDEFQMLQFANTRALAMQHGRAESATPVDESDDGGWRMDGGGC</sequence>
<protein>
    <submittedName>
        <fullName evidence="2">Uncharacterized protein</fullName>
    </submittedName>
</protein>
<keyword evidence="3" id="KW-1185">Reference proteome</keyword>
<evidence type="ECO:0000313" key="3">
    <source>
        <dbReference type="Proteomes" id="UP000236161"/>
    </source>
</evidence>
<feature type="region of interest" description="Disordered" evidence="1">
    <location>
        <begin position="107"/>
        <end position="130"/>
    </location>
</feature>
<evidence type="ECO:0000313" key="2">
    <source>
        <dbReference type="EMBL" id="PKA53116.1"/>
    </source>
</evidence>
<accession>A0A2I0AC76</accession>
<dbReference type="Proteomes" id="UP000236161">
    <property type="component" value="Unassembled WGS sequence"/>
</dbReference>
<reference evidence="2 3" key="1">
    <citation type="journal article" date="2017" name="Nature">
        <title>The Apostasia genome and the evolution of orchids.</title>
        <authorList>
            <person name="Zhang G.Q."/>
            <person name="Liu K.W."/>
            <person name="Li Z."/>
            <person name="Lohaus R."/>
            <person name="Hsiao Y.Y."/>
            <person name="Niu S.C."/>
            <person name="Wang J.Y."/>
            <person name="Lin Y.C."/>
            <person name="Xu Q."/>
            <person name="Chen L.J."/>
            <person name="Yoshida K."/>
            <person name="Fujiwara S."/>
            <person name="Wang Z.W."/>
            <person name="Zhang Y.Q."/>
            <person name="Mitsuda N."/>
            <person name="Wang M."/>
            <person name="Liu G.H."/>
            <person name="Pecoraro L."/>
            <person name="Huang H.X."/>
            <person name="Xiao X.J."/>
            <person name="Lin M."/>
            <person name="Wu X.Y."/>
            <person name="Wu W.L."/>
            <person name="Chen Y.Y."/>
            <person name="Chang S.B."/>
            <person name="Sakamoto S."/>
            <person name="Ohme-Takagi M."/>
            <person name="Yagi M."/>
            <person name="Zeng S.J."/>
            <person name="Shen C.Y."/>
            <person name="Yeh C.M."/>
            <person name="Luo Y.B."/>
            <person name="Tsai W.C."/>
            <person name="Van de Peer Y."/>
            <person name="Liu Z.J."/>
        </authorList>
    </citation>
    <scope>NUCLEOTIDE SEQUENCE [LARGE SCALE GENOMIC DNA]</scope>
    <source>
        <strain evidence="3">cv. Shenzhen</strain>
        <tissue evidence="2">Stem</tissue>
    </source>
</reference>